<organism evidence="2">
    <name type="scientific">Homalodisca liturata</name>
    <dbReference type="NCBI Taxonomy" id="320908"/>
    <lineage>
        <taxon>Eukaryota</taxon>
        <taxon>Metazoa</taxon>
        <taxon>Ecdysozoa</taxon>
        <taxon>Arthropoda</taxon>
        <taxon>Hexapoda</taxon>
        <taxon>Insecta</taxon>
        <taxon>Pterygota</taxon>
        <taxon>Neoptera</taxon>
        <taxon>Paraneoptera</taxon>
        <taxon>Hemiptera</taxon>
        <taxon>Auchenorrhyncha</taxon>
        <taxon>Membracoidea</taxon>
        <taxon>Cicadellidae</taxon>
        <taxon>Cicadellinae</taxon>
        <taxon>Proconiini</taxon>
        <taxon>Homalodisca</taxon>
    </lineage>
</organism>
<feature type="region of interest" description="Disordered" evidence="1">
    <location>
        <begin position="48"/>
        <end position="81"/>
    </location>
</feature>
<reference evidence="2" key="1">
    <citation type="submission" date="2015-11" db="EMBL/GenBank/DDBJ databases">
        <title>De novo transcriptome assembly of four potential Pierce s Disease insect vectors from Arizona vineyards.</title>
        <authorList>
            <person name="Tassone E.E."/>
        </authorList>
    </citation>
    <scope>NUCLEOTIDE SEQUENCE</scope>
</reference>
<feature type="compositionally biased region" description="Basic and acidic residues" evidence="1">
    <location>
        <begin position="48"/>
        <end position="71"/>
    </location>
</feature>
<evidence type="ECO:0000313" key="2">
    <source>
        <dbReference type="EMBL" id="JAS90209.1"/>
    </source>
</evidence>
<sequence>LVPPNEAEPEVVAEDRECDEVEQEINRIRSMPLGGGACAGVPSKLEEQHEEITVQEHEQHVPADEPEHAKAAEAPGEVPGDSHAYRAVVYLYEHHEAGEREVGEDPAHWAARGREPVDGQGGLGENGAAEYFVPQGKPGEDDCADVVGEQEAAEVRDDR</sequence>
<feature type="non-terminal residue" evidence="2">
    <location>
        <position position="1"/>
    </location>
</feature>
<dbReference type="EMBL" id="GECU01017497">
    <property type="protein sequence ID" value="JAS90209.1"/>
    <property type="molecule type" value="Transcribed_RNA"/>
</dbReference>
<feature type="compositionally biased region" description="Basic and acidic residues" evidence="1">
    <location>
        <begin position="97"/>
        <end position="117"/>
    </location>
</feature>
<protein>
    <submittedName>
        <fullName evidence="2">Uncharacterized protein</fullName>
    </submittedName>
</protein>
<gene>
    <name evidence="2" type="ORF">g.56659</name>
</gene>
<feature type="region of interest" description="Disordered" evidence="1">
    <location>
        <begin position="97"/>
        <end position="159"/>
    </location>
</feature>
<feature type="non-terminal residue" evidence="2">
    <location>
        <position position="159"/>
    </location>
</feature>
<accession>A0A1B6ITE5</accession>
<evidence type="ECO:0000256" key="1">
    <source>
        <dbReference type="SAM" id="MobiDB-lite"/>
    </source>
</evidence>
<dbReference type="AlphaFoldDB" id="A0A1B6ITE5"/>
<name>A0A1B6ITE5_9HEMI</name>
<proteinExistence type="predicted"/>